<organism evidence="1 2">
    <name type="scientific">Laspinema olomoucense D3b</name>
    <dbReference type="NCBI Taxonomy" id="2953688"/>
    <lineage>
        <taxon>Bacteria</taxon>
        <taxon>Bacillati</taxon>
        <taxon>Cyanobacteriota</taxon>
        <taxon>Cyanophyceae</taxon>
        <taxon>Oscillatoriophycideae</taxon>
        <taxon>Oscillatoriales</taxon>
        <taxon>Laspinemataceae</taxon>
        <taxon>Laspinema</taxon>
        <taxon>Laspinema olomoucense</taxon>
    </lineage>
</organism>
<comment type="caution">
    <text evidence="1">The sequence shown here is derived from an EMBL/GenBank/DDBJ whole genome shotgun (WGS) entry which is preliminary data.</text>
</comment>
<proteinExistence type="predicted"/>
<dbReference type="Gene3D" id="6.10.250.690">
    <property type="match status" value="1"/>
</dbReference>
<sequence>MFIPKDEIRDRLLGWNSGAEDSGPKPLNLEELLTRIKAGLYPIHPHDPDILEFKTPLFKRKTLN</sequence>
<evidence type="ECO:0000313" key="2">
    <source>
        <dbReference type="Proteomes" id="UP001525961"/>
    </source>
</evidence>
<gene>
    <name evidence="1" type="ORF">NG792_11405</name>
</gene>
<accession>A0ABT2N8Z2</accession>
<dbReference type="Proteomes" id="UP001525961">
    <property type="component" value="Unassembled WGS sequence"/>
</dbReference>
<keyword evidence="2" id="KW-1185">Reference proteome</keyword>
<dbReference type="InterPro" id="IPR011006">
    <property type="entry name" value="CheY-like_superfamily"/>
</dbReference>
<dbReference type="SUPFAM" id="SSF52172">
    <property type="entry name" value="CheY-like"/>
    <property type="match status" value="1"/>
</dbReference>
<evidence type="ECO:0000313" key="1">
    <source>
        <dbReference type="EMBL" id="MCT7978314.1"/>
    </source>
</evidence>
<protein>
    <submittedName>
        <fullName evidence="1">Uncharacterized protein</fullName>
    </submittedName>
</protein>
<reference evidence="1 2" key="1">
    <citation type="journal article" date="2022" name="Front. Microbiol.">
        <title>High genomic differentiation and limited gene flow indicate recent cryptic speciation within the genus Laspinema (cyanobacteria).</title>
        <authorList>
            <person name="Stanojkovic A."/>
            <person name="Skoupy S."/>
            <person name="Skaloud P."/>
            <person name="Dvorak P."/>
        </authorList>
    </citation>
    <scope>NUCLEOTIDE SEQUENCE [LARGE SCALE GENOMIC DNA]</scope>
    <source>
        <strain evidence="1 2">D3b</strain>
    </source>
</reference>
<dbReference type="RefSeq" id="WP_261235524.1">
    <property type="nucleotide sequence ID" value="NZ_JAMXFA010000013.1"/>
</dbReference>
<dbReference type="EMBL" id="JAMXFA010000013">
    <property type="protein sequence ID" value="MCT7978314.1"/>
    <property type="molecule type" value="Genomic_DNA"/>
</dbReference>
<name>A0ABT2N8Z2_9CYAN</name>